<dbReference type="InterPro" id="IPR041286">
    <property type="entry name" value="MBG_2"/>
</dbReference>
<evidence type="ECO:0000256" key="2">
    <source>
        <dbReference type="ARBA" id="ARBA00022729"/>
    </source>
</evidence>
<dbReference type="OrthoDB" id="5726170at2"/>
<dbReference type="InterPro" id="IPR011964">
    <property type="entry name" value="YVTN_b-propeller_repeat"/>
</dbReference>
<dbReference type="PANTHER" id="PTHR47197:SF3">
    <property type="entry name" value="DIHYDRO-HEME D1 DEHYDROGENASE"/>
    <property type="match status" value="1"/>
</dbReference>
<dbReference type="Pfam" id="PF18676">
    <property type="entry name" value="MBG_2"/>
    <property type="match status" value="1"/>
</dbReference>
<accession>A0A5B8VT12</accession>
<dbReference type="SUPFAM" id="SSF49329">
    <property type="entry name" value="Cu,Zn superoxide dismutase-like"/>
    <property type="match status" value="1"/>
</dbReference>
<proteinExistence type="inferred from homology"/>
<dbReference type="GO" id="GO:0006801">
    <property type="term" value="P:superoxide metabolic process"/>
    <property type="evidence" value="ECO:0007669"/>
    <property type="project" value="InterPro"/>
</dbReference>
<evidence type="ECO:0000256" key="3">
    <source>
        <dbReference type="SAM" id="SignalP"/>
    </source>
</evidence>
<feature type="domain" description="YNCE-like beta-propeller" evidence="5">
    <location>
        <begin position="376"/>
        <end position="523"/>
    </location>
</feature>
<comment type="similarity">
    <text evidence="1">Belongs to the Cu-Zn superoxide dismutase family.</text>
</comment>
<dbReference type="Pfam" id="PF10282">
    <property type="entry name" value="Lactonase"/>
    <property type="match status" value="1"/>
</dbReference>
<dbReference type="NCBIfam" id="TIGR04131">
    <property type="entry name" value="Bac_Flav_CTERM"/>
    <property type="match status" value="1"/>
</dbReference>
<evidence type="ECO:0000259" key="5">
    <source>
        <dbReference type="Pfam" id="PF21783"/>
    </source>
</evidence>
<evidence type="ECO:0000313" key="6">
    <source>
        <dbReference type="EMBL" id="QEC74784.1"/>
    </source>
</evidence>
<feature type="domain" description="MBG" evidence="4">
    <location>
        <begin position="1801"/>
        <end position="1876"/>
    </location>
</feature>
<dbReference type="InterPro" id="IPR051200">
    <property type="entry name" value="Host-pathogen_enzymatic-act"/>
</dbReference>
<dbReference type="InterPro" id="IPR036423">
    <property type="entry name" value="SOD-like_Cu/Zn_dom_sf"/>
</dbReference>
<dbReference type="Proteomes" id="UP000321362">
    <property type="component" value="Chromosome"/>
</dbReference>
<dbReference type="SUPFAM" id="SSF50974">
    <property type="entry name" value="Nitrous oxide reductase, N-terminal domain"/>
    <property type="match status" value="2"/>
</dbReference>
<sequence>MCKPLLLLILASIFFAPAEKVIAYSQMLHNGQNNIAEAFLTKHNNFKSSGASSGEHGKNNAVLSSFFIDINYDNTFTNVVKNATAKYPKNVKTAFASPNIVTSPAGGTISACVGSPSASTQQFTVSGSNLSGNIMVVAPVGFEVSLNVASGFANLLTIAPTGGLVNSKIIYVRAAAGITVAKLSGYVTLTAAGSATKKVAVEGAIYALPTVDHISDLIFANGDLTTPINFTGTGNTFYWTNDRPGIGLPASGGDNIAPFAIANTGSSPVVAHLSVTSQRANVAYIPNFGSNTVLAVNTITNKIIDTIPVGADPGFVAISPDGKKAYIANISGISLSIINTQTNQVKDISIFDNPTGVIFSKDGARAYVTGASGSCTVIDVANDAVLTALTFPSGGAGLALSNDGKWIYVATFATGDVRVYDTDDNAEIINIPVSGARYAATSMDGGKIYVTGSYSNSVYIIDAATNTLQATISLPTDAEGIAVSPDGSRIYVTNQSAGTVTVIDATNNSIMAALPVGKSPAGISITPDGKYVYVANVDSGTLSIIRTSDYTVTATIPCGPSPHAIGNFITPGVNTCISNPTDFKITVNPSPTAITPGPVGGLITTCIGAPSTSTQQFTVSGNNLSGNITATSPAGLEISFNETSGFADILTIIQSGGAVTNKVVYVRAKALSTPANISGYVTLSTAGAANKNVAVSGVINALPTINTTGNQIYNNGDVTTAITVNGTGNTYTWANDTPSIGLEASGVGDIPSFTAVNAGVAPVKAIITVTPLSAGYLYLTGKNSVIMVNADNNKQAENINTSGQPTGIAVSPDGSLVAITDITFNTVTLINTTTHKVVSTFNNIPSPIGICFSSDGKKVYIANENAFNVSVIDVSTGTVELPIHVGGYPYGIAASADGTTVYVGCIGENAIIAIDTKTRQTTPIKVNFGPTGIAVSPDNSRVYATSAQYKGSLKVVNAATKSVIANVPIGDVSTGICVSPDGKRVYVANTRSNNVMVVDAVINKVIATIPTGNHPIGVSITPDGKFVYVANQDSNSVNIINTADNSISNTISINGQLSTCLGTFFVPGTGCTGTPTRFTITVNGSPAITVGATTGSISACIGSPSTHTQQFTVSGSNLSGDITVKAPSKFEVSLNPNNGFANSVIIVQTSGKVTNRVVYVRAAASDLAGNISDNVILYSVGLPDMQVAANGVIQALPIVNQITDQSFNNGETTNAISFTGTASTYTWTNDSPSIGLPANGSGNIPAFTAINNGKTVLTAIITVIPSDPSCSGNSITFKININPPTPSLITGSLTGNITACQGSPSVSPNIQQFTVAGTFLTGNVQITAPAKFEVSLSPNSGFANSIVIVQTNGTVTNKVVYVRAIASSQPGNFSDNVILSSAGVQDKQVAVNGVIHALPVVNQVTDQSFNNGETTNAISFTGTATTYAWTNDSPSIGLPATGSGDIPAFTAINNGQTVLTAIITVIPSDASCTGNAITFKININPPIPSLTISPLTGSITACQGSPSASRNVEQFTVTGTYLSGDIQITVPVDFEISVNPNVGYANKLTLVQTSGKVSSTIIYVRSSVIASVGNISGLITISSVGASSQTANVTGTINALPVVNQISPLIFNNGTATTAINFRGTAATYTWTNDTPGIGLQASGTGDIPTFTAVNNLTTAITAIVIVTPSNGPCTGPPVIFKITVNPTPAPAITAVSNLSPLSTIYGRVSASGTFDVSGDNLVSAITITPPTGFEVSNDGINFKNTAIIGGPGTLITTTVYIRLAKTTIVGNYAGNIILTSNGLTNNLIMPNSTVLPASMTVTADNKTRPFQSKNPPLTITYGGFVNNENEFNLIKKPEVQTIATFASAVGEYAISFTGKAESPNYSFTYVPGVLTITSTAVVVVNTFTPNGDGTNDTWAIKHIESYPNCIVNVFNRLGAKVFSSIGYGEQWDGKSGGGPVPVGTYYYTINLNDGSPVKAGWVAIIR</sequence>
<dbReference type="NCBIfam" id="TIGR02276">
    <property type="entry name" value="beta_rpt_yvtn"/>
    <property type="match status" value="5"/>
</dbReference>
<feature type="signal peptide" evidence="3">
    <location>
        <begin position="1"/>
        <end position="18"/>
    </location>
</feature>
<dbReference type="EMBL" id="CP042437">
    <property type="protein sequence ID" value="QEC74784.1"/>
    <property type="molecule type" value="Genomic_DNA"/>
</dbReference>
<keyword evidence="7" id="KW-1185">Reference proteome</keyword>
<dbReference type="Pfam" id="PF21783">
    <property type="entry name" value="YNCE"/>
    <property type="match status" value="1"/>
</dbReference>
<evidence type="ECO:0000259" key="4">
    <source>
        <dbReference type="Pfam" id="PF18676"/>
    </source>
</evidence>
<dbReference type="InterPro" id="IPR048433">
    <property type="entry name" value="YNCE-like_beta-prop"/>
</dbReference>
<evidence type="ECO:0000256" key="1">
    <source>
        <dbReference type="ARBA" id="ARBA00010457"/>
    </source>
</evidence>
<dbReference type="InterPro" id="IPR026341">
    <property type="entry name" value="T9SS_type_B"/>
</dbReference>
<keyword evidence="2 3" id="KW-0732">Signal</keyword>
<dbReference type="InterPro" id="IPR019405">
    <property type="entry name" value="Lactonase_7-beta_prop"/>
</dbReference>
<organism evidence="6 7">
    <name type="scientific">Mucilaginibacter ginsenosidivorax</name>
    <dbReference type="NCBI Taxonomy" id="862126"/>
    <lineage>
        <taxon>Bacteria</taxon>
        <taxon>Pseudomonadati</taxon>
        <taxon>Bacteroidota</taxon>
        <taxon>Sphingobacteriia</taxon>
        <taxon>Sphingobacteriales</taxon>
        <taxon>Sphingobacteriaceae</taxon>
        <taxon>Mucilaginibacter</taxon>
    </lineage>
</organism>
<dbReference type="KEGG" id="mgk:FSB76_02055"/>
<dbReference type="PANTHER" id="PTHR47197">
    <property type="entry name" value="PROTEIN NIRF"/>
    <property type="match status" value="1"/>
</dbReference>
<dbReference type="InterPro" id="IPR011045">
    <property type="entry name" value="N2O_reductase_N"/>
</dbReference>
<feature type="chain" id="PRO_5022692402" evidence="3">
    <location>
        <begin position="19"/>
        <end position="1967"/>
    </location>
</feature>
<dbReference type="RefSeq" id="WP_147051943.1">
    <property type="nucleotide sequence ID" value="NZ_CP042437.1"/>
</dbReference>
<dbReference type="GO" id="GO:0046872">
    <property type="term" value="F:metal ion binding"/>
    <property type="evidence" value="ECO:0007669"/>
    <property type="project" value="InterPro"/>
</dbReference>
<evidence type="ECO:0000313" key="7">
    <source>
        <dbReference type="Proteomes" id="UP000321362"/>
    </source>
</evidence>
<dbReference type="InterPro" id="IPR015943">
    <property type="entry name" value="WD40/YVTN_repeat-like_dom_sf"/>
</dbReference>
<dbReference type="Gene3D" id="3.30.160.710">
    <property type="match status" value="1"/>
</dbReference>
<protein>
    <submittedName>
        <fullName evidence="6">Beta-propeller fold lactonase family protein</fullName>
    </submittedName>
</protein>
<reference evidence="6 7" key="1">
    <citation type="journal article" date="2013" name="J. Microbiol.">
        <title>Mucilaginibacter ginsenosidivorax sp. nov., with ginsenoside converting activity isolated from sediment.</title>
        <authorList>
            <person name="Kim J.K."/>
            <person name="Choi T.E."/>
            <person name="Liu Q.M."/>
            <person name="Park H.Y."/>
            <person name="Yi T.H."/>
            <person name="Yoon M.H."/>
            <person name="Kim S.C."/>
            <person name="Im W.T."/>
        </authorList>
    </citation>
    <scope>NUCLEOTIDE SEQUENCE [LARGE SCALE GENOMIC DNA]</scope>
    <source>
        <strain evidence="6 7">KHI28</strain>
    </source>
</reference>
<dbReference type="Gene3D" id="2.130.10.10">
    <property type="entry name" value="YVTN repeat-like/Quinoprotein amine dehydrogenase"/>
    <property type="match status" value="5"/>
</dbReference>
<gene>
    <name evidence="6" type="ORF">FSB76_02055</name>
</gene>
<dbReference type="Pfam" id="PF13585">
    <property type="entry name" value="CHU_C"/>
    <property type="match status" value="1"/>
</dbReference>
<name>A0A5B8VT12_9SPHI</name>